<dbReference type="PANTHER" id="PTHR43194:SF5">
    <property type="entry name" value="PIMELOYL-[ACYL-CARRIER PROTEIN] METHYL ESTER ESTERASE"/>
    <property type="match status" value="1"/>
</dbReference>
<accession>A0ABY2E3Q2</accession>
<sequence length="309" mass="32670">MGPSRSTVDLPWGPVSYLHWSPAREARPAAGTVLLLHGGNADNASLSWGELGGALAAAGHTVVAPDHPGFGESPRAPWPVTQDRLVAYVAEFVDAVGLGPYAIGGLSLGGGLAIGHVLAEPERITGAMLFGSYGLQDRLADGWLSLPIQTLTWLALRSGLLSLAQEAYARSPRLLASGMRQIVRNPDALTEDLLAEITAAARRRDARVAFEQWQRDQVQWNRTRTNYLDRLENFSVPALLVHGSRDGGVPVACAREAAARIPDARLVVVEGAGHWVQRDRPDLVTPAVAGFLDALGQGSGGDGAASAHP</sequence>
<proteinExistence type="predicted"/>
<evidence type="ECO:0000313" key="2">
    <source>
        <dbReference type="EMBL" id="TDE92746.1"/>
    </source>
</evidence>
<dbReference type="EMBL" id="SMNA01000006">
    <property type="protein sequence ID" value="TDE92746.1"/>
    <property type="molecule type" value="Genomic_DNA"/>
</dbReference>
<dbReference type="InterPro" id="IPR029058">
    <property type="entry name" value="AB_hydrolase_fold"/>
</dbReference>
<gene>
    <name evidence="2" type="ORF">EXU48_14615</name>
</gene>
<dbReference type="GO" id="GO:0016787">
    <property type="term" value="F:hydrolase activity"/>
    <property type="evidence" value="ECO:0007669"/>
    <property type="project" value="UniProtKB-KW"/>
</dbReference>
<comment type="caution">
    <text evidence="2">The sequence shown here is derived from an EMBL/GenBank/DDBJ whole genome shotgun (WGS) entry which is preliminary data.</text>
</comment>
<feature type="domain" description="AB hydrolase-1" evidence="1">
    <location>
        <begin position="32"/>
        <end position="280"/>
    </location>
</feature>
<dbReference type="RefSeq" id="WP_133108376.1">
    <property type="nucleotide sequence ID" value="NZ_SMNA01000006.1"/>
</dbReference>
<keyword evidence="2" id="KW-0378">Hydrolase</keyword>
<dbReference type="PRINTS" id="PR00412">
    <property type="entry name" value="EPOXHYDRLASE"/>
</dbReference>
<dbReference type="InterPro" id="IPR050228">
    <property type="entry name" value="Carboxylesterase_BioH"/>
</dbReference>
<dbReference type="Proteomes" id="UP000504882">
    <property type="component" value="Unassembled WGS sequence"/>
</dbReference>
<dbReference type="InterPro" id="IPR000073">
    <property type="entry name" value="AB_hydrolase_1"/>
</dbReference>
<organism evidence="2 3">
    <name type="scientific">Occultella glacieicola</name>
    <dbReference type="NCBI Taxonomy" id="2518684"/>
    <lineage>
        <taxon>Bacteria</taxon>
        <taxon>Bacillati</taxon>
        <taxon>Actinomycetota</taxon>
        <taxon>Actinomycetes</taxon>
        <taxon>Micrococcales</taxon>
        <taxon>Ruaniaceae</taxon>
        <taxon>Occultella</taxon>
    </lineage>
</organism>
<dbReference type="InterPro" id="IPR000639">
    <property type="entry name" value="Epox_hydrolase-like"/>
</dbReference>
<name>A0ABY2E3Q2_9MICO</name>
<evidence type="ECO:0000259" key="1">
    <source>
        <dbReference type="Pfam" id="PF00561"/>
    </source>
</evidence>
<dbReference type="Gene3D" id="3.40.50.1820">
    <property type="entry name" value="alpha/beta hydrolase"/>
    <property type="match status" value="1"/>
</dbReference>
<dbReference type="PRINTS" id="PR00111">
    <property type="entry name" value="ABHYDROLASE"/>
</dbReference>
<keyword evidence="3" id="KW-1185">Reference proteome</keyword>
<evidence type="ECO:0000313" key="3">
    <source>
        <dbReference type="Proteomes" id="UP000504882"/>
    </source>
</evidence>
<reference evidence="2 3" key="1">
    <citation type="submission" date="2019-03" db="EMBL/GenBank/DDBJ databases">
        <title>Genomic features of bacteria from cold environments.</title>
        <authorList>
            <person name="Shen L."/>
        </authorList>
    </citation>
    <scope>NUCLEOTIDE SEQUENCE [LARGE SCALE GENOMIC DNA]</scope>
    <source>
        <strain evidence="3">T3246-1</strain>
    </source>
</reference>
<protein>
    <submittedName>
        <fullName evidence="2">Alpha/beta hydrolase</fullName>
    </submittedName>
</protein>
<dbReference type="SUPFAM" id="SSF53474">
    <property type="entry name" value="alpha/beta-Hydrolases"/>
    <property type="match status" value="1"/>
</dbReference>
<dbReference type="Pfam" id="PF00561">
    <property type="entry name" value="Abhydrolase_1"/>
    <property type="match status" value="1"/>
</dbReference>
<dbReference type="PANTHER" id="PTHR43194">
    <property type="entry name" value="HYDROLASE ALPHA/BETA FOLD FAMILY"/>
    <property type="match status" value="1"/>
</dbReference>